<dbReference type="SUPFAM" id="SSF50494">
    <property type="entry name" value="Trypsin-like serine proteases"/>
    <property type="match status" value="2"/>
</dbReference>
<dbReference type="Gramene" id="TraesCAD_scaffold_017498_01G000100.1">
    <property type="protein sequence ID" value="TraesCAD_scaffold_017498_01G000100.1"/>
    <property type="gene ID" value="TraesCAD_scaffold_017498_01G000100"/>
</dbReference>
<dbReference type="Gramene" id="TraesROB_scaffold_009225_01G000700.1">
    <property type="protein sequence ID" value="TraesROB_scaffold_009225_01G000700.1"/>
    <property type="gene ID" value="TraesROB_scaffold_009225_01G000700"/>
</dbReference>
<dbReference type="Gramene" id="TraesWEE_scaffold_005379_01G000100.1">
    <property type="protein sequence ID" value="TraesWEE_scaffold_005379_01G000100.1"/>
    <property type="gene ID" value="TraesWEE_scaffold_005379_01G000100"/>
</dbReference>
<keyword evidence="3" id="KW-1185">Reference proteome</keyword>
<evidence type="ECO:0000256" key="1">
    <source>
        <dbReference type="SAM" id="MobiDB-lite"/>
    </source>
</evidence>
<dbReference type="Proteomes" id="UP000019116">
    <property type="component" value="Chromosome 5A"/>
</dbReference>
<dbReference type="Gramene" id="TraesCS5A02G287300.1">
    <property type="protein sequence ID" value="TraesCS5A02G287300.1"/>
    <property type="gene ID" value="TraesCS5A02G287300"/>
</dbReference>
<proteinExistence type="predicted"/>
<dbReference type="Pfam" id="PF13365">
    <property type="entry name" value="Trypsin_2"/>
    <property type="match status" value="2"/>
</dbReference>
<dbReference type="InterPro" id="IPR009003">
    <property type="entry name" value="Peptidase_S1_PA"/>
</dbReference>
<reference evidence="2" key="2">
    <citation type="submission" date="2018-10" db="UniProtKB">
        <authorList>
            <consortium name="EnsemblPlants"/>
        </authorList>
    </citation>
    <scope>IDENTIFICATION</scope>
</reference>
<dbReference type="PANTHER" id="PTHR18868">
    <property type="entry name" value="OS07G0665300 PROTEIN-RELATED"/>
    <property type="match status" value="1"/>
</dbReference>
<name>A0A3B6KJH4_WHEAT</name>
<evidence type="ECO:0000313" key="2">
    <source>
        <dbReference type="EnsemblPlants" id="TraesCS5A02G287300.1"/>
    </source>
</evidence>
<organism evidence="2">
    <name type="scientific">Triticum aestivum</name>
    <name type="common">Wheat</name>
    <dbReference type="NCBI Taxonomy" id="4565"/>
    <lineage>
        <taxon>Eukaryota</taxon>
        <taxon>Viridiplantae</taxon>
        <taxon>Streptophyta</taxon>
        <taxon>Embryophyta</taxon>
        <taxon>Tracheophyta</taxon>
        <taxon>Spermatophyta</taxon>
        <taxon>Magnoliopsida</taxon>
        <taxon>Liliopsida</taxon>
        <taxon>Poales</taxon>
        <taxon>Poaceae</taxon>
        <taxon>BOP clade</taxon>
        <taxon>Pooideae</taxon>
        <taxon>Triticodae</taxon>
        <taxon>Triticeae</taxon>
        <taxon>Triticinae</taxon>
        <taxon>Triticum</taxon>
    </lineage>
</organism>
<dbReference type="RefSeq" id="XP_044385271.1">
    <property type="nucleotide sequence ID" value="XM_044529336.1"/>
</dbReference>
<feature type="region of interest" description="Disordered" evidence="1">
    <location>
        <begin position="1"/>
        <end position="20"/>
    </location>
</feature>
<sequence>MLKFMRMSRSSNGRQKNRKRVVKKEVSSILSDRRKAVVENITQELATKLSPSIISLASFDGDKMHFRSTGIVLENSSSGGTCVLTSSALVSTSDKERMLTPALKIKLRLPNNEVVGGWIKHYSLPFSMVVIETGFSPDLRAACLSKSVQVKPHSQLLAVKHCFHSGKLMDTRGEPIDGPSEVDSEGFMFSTCKITTDGSGGPLVDFDGNIVGMNDYHDQKITRYVPTNKILECLRNLGLCVDEMENFSITFNPFSVGFSFGVRGSLNQTGSSGRSGDKRKRKYFASSIPNPQELIEDGPPPEFTVDEHKHPTIHPWPSSEFTKVVNDILRSDGYPLPAYADRGMHLEGDFEEEFGIAMWSEPTRKVASMKSWSVVALASFNGKERHFACTGVSIDCSESTSRILTSASLVRTSGDENKIVDNLRIEVCLPMEQRIIGTLQHYDLSYNVAVVGIPNSCKNHAALFFEEPQTKVVVALGRAFKSGNLMATDGSVIGERDKFDCRELKYSTCKITKAGIGGPLFDLNGNFVGMNFYDSDGAPYLPSDIIQNLLRSFYAERTAAAGITEKPNYRWPVPKPYWYYPSHHRKPEPKHTSFD</sequence>
<protein>
    <submittedName>
        <fullName evidence="2">Uncharacterized protein</fullName>
    </submittedName>
</protein>
<dbReference type="AlphaFoldDB" id="A0A3B6KJH4"/>
<dbReference type="Gramene" id="TraesCS5A03G0703900.2">
    <property type="protein sequence ID" value="TraesCS5A03G0703900.2.CDS"/>
    <property type="gene ID" value="TraesCS5A03G0703900"/>
</dbReference>
<dbReference type="STRING" id="4565.A0A3B6KJH4"/>
<gene>
    <name evidence="2" type="primary">LOC123107346</name>
</gene>
<dbReference type="GeneID" id="123107346"/>
<dbReference type="OrthoDB" id="4217619at2759"/>
<accession>A0A3B6KJH4</accession>
<dbReference type="PANTHER" id="PTHR18868:SF41">
    <property type="match status" value="1"/>
</dbReference>
<reference evidence="2" key="1">
    <citation type="submission" date="2018-08" db="EMBL/GenBank/DDBJ databases">
        <authorList>
            <person name="Rossello M."/>
        </authorList>
    </citation>
    <scope>NUCLEOTIDE SEQUENCE [LARGE SCALE GENOMIC DNA]</scope>
    <source>
        <strain evidence="2">cv. Chinese Spring</strain>
    </source>
</reference>
<dbReference type="EnsemblPlants" id="TraesCS5A02G287300.1">
    <property type="protein sequence ID" value="TraesCS5A02G287300.1"/>
    <property type="gene ID" value="TraesCS5A02G287300"/>
</dbReference>
<dbReference type="Gene3D" id="2.40.10.120">
    <property type="match status" value="2"/>
</dbReference>
<dbReference type="Gramene" id="TraesCLE_scaffold_003364_01G000100.1">
    <property type="protein sequence ID" value="TraesCLE_scaffold_003364_01G000100.1"/>
    <property type="gene ID" value="TraesCLE_scaffold_003364_01G000100"/>
</dbReference>
<dbReference type="SMR" id="A0A3B6KJH4"/>
<evidence type="ECO:0000313" key="3">
    <source>
        <dbReference type="Proteomes" id="UP000019116"/>
    </source>
</evidence>